<sequence length="379" mass="41896">MMHLERLSESMSDQGIDAAIVYQPQDLVMLADHYPHWNGSVLLVQPNKQPMLFIPDFEPAVESCQCLVRRYSWGGSKTNPWDNLLALIRDGLPAEPRIALDLNWQQAAPSSNAGEGGILPPEFFQLLLRVGTHVDLHDRLADLRLFKTTEQIASIEKVHRVAKTGIKAFFAAEEGMRDGELAALIEYHINKQIGLPGVHYVRAYASVQSGPDTELACQYNRTGRRTLADGDWVFLELAVCVNGYWFDVTRMTVVGEPSNRQQELFSIVKCAVDTAIEVCKPGVTKSTVYGAAMDVFKAHGLGHLFPHALGHGTGFAYHDPGVSLHQNNDEPLKVGQVVTIEPGLYGEEVKGGIRIEENIVITEHGARNLSVPQAQLKEL</sequence>
<dbReference type="CDD" id="cd01066">
    <property type="entry name" value="APP_MetAP"/>
    <property type="match status" value="1"/>
</dbReference>
<dbReference type="RefSeq" id="WP_255045379.1">
    <property type="nucleotide sequence ID" value="NZ_JANEYT010000131.1"/>
</dbReference>
<dbReference type="InterPro" id="IPR000587">
    <property type="entry name" value="Creatinase_N"/>
</dbReference>
<evidence type="ECO:0000259" key="2">
    <source>
        <dbReference type="Pfam" id="PF01321"/>
    </source>
</evidence>
<dbReference type="Gene3D" id="3.90.230.10">
    <property type="entry name" value="Creatinase/methionine aminopeptidase superfamily"/>
    <property type="match status" value="1"/>
</dbReference>
<dbReference type="PANTHER" id="PTHR46112">
    <property type="entry name" value="AMINOPEPTIDASE"/>
    <property type="match status" value="1"/>
</dbReference>
<dbReference type="SUPFAM" id="SSF55920">
    <property type="entry name" value="Creatinase/aminopeptidase"/>
    <property type="match status" value="1"/>
</dbReference>
<evidence type="ECO:0000313" key="3">
    <source>
        <dbReference type="EMBL" id="MCQ1061266.1"/>
    </source>
</evidence>
<keyword evidence="4" id="KW-1185">Reference proteome</keyword>
<gene>
    <name evidence="3" type="ORF">NHN17_24855</name>
</gene>
<dbReference type="InterPro" id="IPR029149">
    <property type="entry name" value="Creatin/AminoP/Spt16_N"/>
</dbReference>
<reference evidence="3 4" key="1">
    <citation type="submission" date="2022-07" db="EMBL/GenBank/DDBJ databases">
        <title>Photobacterium pectinilyticum sp. nov., a marine bacterium isolated from surface seawater of Qingdao offshore.</title>
        <authorList>
            <person name="Wang X."/>
        </authorList>
    </citation>
    <scope>NUCLEOTIDE SEQUENCE [LARGE SCALE GENOMIC DNA]</scope>
    <source>
        <strain evidence="3 4">ZSDE20</strain>
    </source>
</reference>
<dbReference type="InterPro" id="IPR036005">
    <property type="entry name" value="Creatinase/aminopeptidase-like"/>
</dbReference>
<feature type="domain" description="Peptidase M24" evidence="1">
    <location>
        <begin position="154"/>
        <end position="363"/>
    </location>
</feature>
<organism evidence="3 4">
    <name type="scientific">Photobacterium pectinilyticum</name>
    <dbReference type="NCBI Taxonomy" id="2906793"/>
    <lineage>
        <taxon>Bacteria</taxon>
        <taxon>Pseudomonadati</taxon>
        <taxon>Pseudomonadota</taxon>
        <taxon>Gammaproteobacteria</taxon>
        <taxon>Vibrionales</taxon>
        <taxon>Vibrionaceae</taxon>
        <taxon>Photobacterium</taxon>
    </lineage>
</organism>
<dbReference type="SUPFAM" id="SSF53092">
    <property type="entry name" value="Creatinase/prolidase N-terminal domain"/>
    <property type="match status" value="1"/>
</dbReference>
<name>A0ABT1N954_9GAMM</name>
<dbReference type="InterPro" id="IPR000994">
    <property type="entry name" value="Pept_M24"/>
</dbReference>
<dbReference type="PANTHER" id="PTHR46112:SF2">
    <property type="entry name" value="XAA-PRO AMINOPEPTIDASE P-RELATED"/>
    <property type="match status" value="1"/>
</dbReference>
<protein>
    <submittedName>
        <fullName evidence="3">Xaa-Pro peptidase family protein</fullName>
    </submittedName>
</protein>
<dbReference type="EMBL" id="JANEYT010000131">
    <property type="protein sequence ID" value="MCQ1061266.1"/>
    <property type="molecule type" value="Genomic_DNA"/>
</dbReference>
<dbReference type="Gene3D" id="3.40.350.10">
    <property type="entry name" value="Creatinase/prolidase N-terminal domain"/>
    <property type="match status" value="1"/>
</dbReference>
<dbReference type="Pfam" id="PF01321">
    <property type="entry name" value="Creatinase_N"/>
    <property type="match status" value="1"/>
</dbReference>
<accession>A0ABT1N954</accession>
<evidence type="ECO:0000259" key="1">
    <source>
        <dbReference type="Pfam" id="PF00557"/>
    </source>
</evidence>
<proteinExistence type="predicted"/>
<feature type="domain" description="Creatinase N-terminal" evidence="2">
    <location>
        <begin position="4"/>
        <end position="104"/>
    </location>
</feature>
<dbReference type="InterPro" id="IPR050659">
    <property type="entry name" value="Peptidase_M24B"/>
</dbReference>
<evidence type="ECO:0000313" key="4">
    <source>
        <dbReference type="Proteomes" id="UP001524460"/>
    </source>
</evidence>
<dbReference type="Pfam" id="PF00557">
    <property type="entry name" value="Peptidase_M24"/>
    <property type="match status" value="1"/>
</dbReference>
<dbReference type="Proteomes" id="UP001524460">
    <property type="component" value="Unassembled WGS sequence"/>
</dbReference>
<comment type="caution">
    <text evidence="3">The sequence shown here is derived from an EMBL/GenBank/DDBJ whole genome shotgun (WGS) entry which is preliminary data.</text>
</comment>